<name>A0A543IWB5_9ACTN</name>
<dbReference type="Gene3D" id="3.90.550.10">
    <property type="entry name" value="Spore Coat Polysaccharide Biosynthesis Protein SpsA, Chain A"/>
    <property type="match status" value="1"/>
</dbReference>
<keyword evidence="4" id="KW-1185">Reference proteome</keyword>
<dbReference type="AlphaFoldDB" id="A0A543IWB5"/>
<feature type="region of interest" description="Disordered" evidence="1">
    <location>
        <begin position="1"/>
        <end position="24"/>
    </location>
</feature>
<evidence type="ECO:0000313" key="4">
    <source>
        <dbReference type="Proteomes" id="UP000319213"/>
    </source>
</evidence>
<accession>A0A543IWB5</accession>
<evidence type="ECO:0000259" key="2">
    <source>
        <dbReference type="Pfam" id="PF00535"/>
    </source>
</evidence>
<dbReference type="InterPro" id="IPR050834">
    <property type="entry name" value="Glycosyltransf_2"/>
</dbReference>
<gene>
    <name evidence="3" type="ORF">FHX40_1552</name>
</gene>
<dbReference type="Pfam" id="PF00535">
    <property type="entry name" value="Glycos_transf_2"/>
    <property type="match status" value="1"/>
</dbReference>
<protein>
    <submittedName>
        <fullName evidence="3">GT2 family glycosyltransferase</fullName>
    </submittedName>
</protein>
<dbReference type="OrthoDB" id="5168148at2"/>
<sequence>MTTETPSSTATVTSPGRMPRIRGNDHAVLTPPPLGAWTPRLSVSVVIPAHRSQRTLDLTLAALAAQSYPAHLLEVIVADDGSEPPLRIPEIAPERTRIVRCDPDGWGAAWACNSAVRVAEGEIVHRLDSDVIPYRRHVEALMRWHHLADYLVVTGTLRFTEEDLPAPAEVHAAVAGDRAASLFDWAASRPHAWIEEQAAKTRDLRDAPIEAFKVHVGASASVPAWLYRAAGGMDPALPLGEDTEFGYRLAQQGAVFLRDVAAQAWHVGAHTMAHRGAEAKRHNWPLLAERVPALRWLRKHPRRHWLVPCVEVVVEVGDAPYEHVRATADAVLASTLPDVTVTLVGPWSALPGGRRSPLDDPWLDLRLVRYTYEHEPRVRLAESVPPDSAPAMFRLSCPPGWAVAPDTLRTLVADSNKHVWGVACLALAETPETVITARLERTAAVTRARHLRAPGEDLDDVIDQVFGVHWLDGESYGFTWRGDPA</sequence>
<dbReference type="PANTHER" id="PTHR43685">
    <property type="entry name" value="GLYCOSYLTRANSFERASE"/>
    <property type="match status" value="1"/>
</dbReference>
<dbReference type="PANTHER" id="PTHR43685:SF3">
    <property type="entry name" value="SLR2126 PROTEIN"/>
    <property type="match status" value="1"/>
</dbReference>
<dbReference type="GO" id="GO:0016740">
    <property type="term" value="F:transferase activity"/>
    <property type="evidence" value="ECO:0007669"/>
    <property type="project" value="UniProtKB-KW"/>
</dbReference>
<dbReference type="InterPro" id="IPR029044">
    <property type="entry name" value="Nucleotide-diphossugar_trans"/>
</dbReference>
<dbReference type="InterPro" id="IPR001173">
    <property type="entry name" value="Glyco_trans_2-like"/>
</dbReference>
<keyword evidence="3" id="KW-0808">Transferase</keyword>
<evidence type="ECO:0000256" key="1">
    <source>
        <dbReference type="SAM" id="MobiDB-lite"/>
    </source>
</evidence>
<feature type="domain" description="Glycosyltransferase 2-like" evidence="2">
    <location>
        <begin position="44"/>
        <end position="162"/>
    </location>
</feature>
<reference evidence="3 4" key="1">
    <citation type="submission" date="2019-06" db="EMBL/GenBank/DDBJ databases">
        <title>Sequencing the genomes of 1000 actinobacteria strains.</title>
        <authorList>
            <person name="Klenk H.-P."/>
        </authorList>
    </citation>
    <scope>NUCLEOTIDE SEQUENCE [LARGE SCALE GENOMIC DNA]</scope>
    <source>
        <strain evidence="3 4">DSM 43186</strain>
    </source>
</reference>
<dbReference type="Proteomes" id="UP000319213">
    <property type="component" value="Unassembled WGS sequence"/>
</dbReference>
<dbReference type="EMBL" id="VFPQ01000001">
    <property type="protein sequence ID" value="TQM74866.1"/>
    <property type="molecule type" value="Genomic_DNA"/>
</dbReference>
<dbReference type="SUPFAM" id="SSF53448">
    <property type="entry name" value="Nucleotide-diphospho-sugar transferases"/>
    <property type="match status" value="1"/>
</dbReference>
<proteinExistence type="predicted"/>
<evidence type="ECO:0000313" key="3">
    <source>
        <dbReference type="EMBL" id="TQM74866.1"/>
    </source>
</evidence>
<organism evidence="3 4">
    <name type="scientific">Thermopolyspora flexuosa</name>
    <dbReference type="NCBI Taxonomy" id="103836"/>
    <lineage>
        <taxon>Bacteria</taxon>
        <taxon>Bacillati</taxon>
        <taxon>Actinomycetota</taxon>
        <taxon>Actinomycetes</taxon>
        <taxon>Streptosporangiales</taxon>
        <taxon>Streptosporangiaceae</taxon>
        <taxon>Thermopolyspora</taxon>
    </lineage>
</organism>
<dbReference type="CDD" id="cd00761">
    <property type="entry name" value="Glyco_tranf_GTA_type"/>
    <property type="match status" value="1"/>
</dbReference>
<comment type="caution">
    <text evidence="3">The sequence shown here is derived from an EMBL/GenBank/DDBJ whole genome shotgun (WGS) entry which is preliminary data.</text>
</comment>
<feature type="compositionally biased region" description="Low complexity" evidence="1">
    <location>
        <begin position="1"/>
        <end position="14"/>
    </location>
</feature>
<dbReference type="RefSeq" id="WP_142258973.1">
    <property type="nucleotide sequence ID" value="NZ_BMPV01000003.1"/>
</dbReference>